<dbReference type="InterPro" id="IPR038765">
    <property type="entry name" value="Papain-like_cys_pep_sf"/>
</dbReference>
<dbReference type="Gene3D" id="3.30.2140.10">
    <property type="entry name" value="Arylamine N-acetyltransferase"/>
    <property type="match status" value="1"/>
</dbReference>
<name>A0ABS1MB63_9NOCA</name>
<dbReference type="EMBL" id="JAERRJ010000010">
    <property type="protein sequence ID" value="MBL1077892.1"/>
    <property type="molecule type" value="Genomic_DNA"/>
</dbReference>
<dbReference type="SUPFAM" id="SSF54001">
    <property type="entry name" value="Cysteine proteinases"/>
    <property type="match status" value="1"/>
</dbReference>
<evidence type="ECO:0000256" key="3">
    <source>
        <dbReference type="SAM" id="MobiDB-lite"/>
    </source>
</evidence>
<comment type="caution">
    <text evidence="4">The sequence shown here is derived from an EMBL/GenBank/DDBJ whole genome shotgun (WGS) entry which is preliminary data.</text>
</comment>
<dbReference type="PANTHER" id="PTHR11786:SF0">
    <property type="entry name" value="ARYLAMINE N-ACETYLTRANSFERASE 4-RELATED"/>
    <property type="match status" value="1"/>
</dbReference>
<gene>
    <name evidence="4" type="ORF">JK358_26150</name>
</gene>
<dbReference type="PRINTS" id="PR01543">
    <property type="entry name" value="ANATRNSFRASE"/>
</dbReference>
<dbReference type="RefSeq" id="WP_201952005.1">
    <property type="nucleotide sequence ID" value="NZ_JAERRJ010000010.1"/>
</dbReference>
<dbReference type="Gene3D" id="2.40.128.150">
    <property type="entry name" value="Cysteine proteinases"/>
    <property type="match status" value="1"/>
</dbReference>
<comment type="similarity">
    <text evidence="1 2">Belongs to the arylamine N-acetyltransferase family.</text>
</comment>
<evidence type="ECO:0000313" key="4">
    <source>
        <dbReference type="EMBL" id="MBL1077892.1"/>
    </source>
</evidence>
<keyword evidence="5" id="KW-1185">Reference proteome</keyword>
<dbReference type="PANTHER" id="PTHR11786">
    <property type="entry name" value="N-HYDROXYARYLAMINE O-ACETYLTRANSFERASE"/>
    <property type="match status" value="1"/>
</dbReference>
<evidence type="ECO:0000313" key="5">
    <source>
        <dbReference type="Proteomes" id="UP000602198"/>
    </source>
</evidence>
<accession>A0ABS1MB63</accession>
<evidence type="ECO:0000256" key="1">
    <source>
        <dbReference type="ARBA" id="ARBA00006547"/>
    </source>
</evidence>
<dbReference type="InterPro" id="IPR001447">
    <property type="entry name" value="Arylamine_N-AcTrfase"/>
</dbReference>
<organism evidence="4 5">
    <name type="scientific">Nocardia acididurans</name>
    <dbReference type="NCBI Taxonomy" id="2802282"/>
    <lineage>
        <taxon>Bacteria</taxon>
        <taxon>Bacillati</taxon>
        <taxon>Actinomycetota</taxon>
        <taxon>Actinomycetes</taxon>
        <taxon>Mycobacteriales</taxon>
        <taxon>Nocardiaceae</taxon>
        <taxon>Nocardia</taxon>
    </lineage>
</organism>
<dbReference type="Pfam" id="PF00797">
    <property type="entry name" value="Acetyltransf_2"/>
    <property type="match status" value="1"/>
</dbReference>
<dbReference type="Proteomes" id="UP000602198">
    <property type="component" value="Unassembled WGS sequence"/>
</dbReference>
<feature type="region of interest" description="Disordered" evidence="3">
    <location>
        <begin position="284"/>
        <end position="304"/>
    </location>
</feature>
<sequence>MTTPVDPSYAWNGEDLDLDAYLSRIGFTGERTPTLATLRALQYAHTTGLPFENLEILLGRGIPLDLESLQDKMIRRRRGGYCYENVGLFAAALERLGFGVTGLAGRVSMGATGLRPATHAVLRVTTSDDDRAWLCDVGFGAGPLEPIELTPDRGEFALGAWRYRLERGTGDLGVEQWTLYQFGRDGWIDRHTVPMTPQYRIDYAVGNHFVSTSPRSPFTMRPFVQRFLPEVHHVLDGTTWTVEFPDGSSEIRELEAAELPKVLSEVFDIDLDEADAAVLARGEWPAAHAGDGVETDASASSEED</sequence>
<evidence type="ECO:0000256" key="2">
    <source>
        <dbReference type="RuleBase" id="RU003452"/>
    </source>
</evidence>
<reference evidence="4 5" key="1">
    <citation type="submission" date="2021-01" db="EMBL/GenBank/DDBJ databases">
        <title>WGS of actinomycetes isolated from Thailand.</title>
        <authorList>
            <person name="Thawai C."/>
        </authorList>
    </citation>
    <scope>NUCLEOTIDE SEQUENCE [LARGE SCALE GENOMIC DNA]</scope>
    <source>
        <strain evidence="4 5">LPG 2</strain>
    </source>
</reference>
<protein>
    <submittedName>
        <fullName evidence="4">Arylamine N-acetyltransferase</fullName>
    </submittedName>
</protein>
<proteinExistence type="inferred from homology"/>